<dbReference type="AlphaFoldDB" id="A0A2M8P1R9"/>
<evidence type="ECO:0000259" key="1">
    <source>
        <dbReference type="Pfam" id="PF13649"/>
    </source>
</evidence>
<accession>A0A2M8P1R9</accession>
<dbReference type="Proteomes" id="UP000228921">
    <property type="component" value="Unassembled WGS sequence"/>
</dbReference>
<reference evidence="2 3" key="1">
    <citation type="submission" date="2017-11" db="EMBL/GenBank/DDBJ databases">
        <title>Evolution of Phototrophy in the Chloroflexi Phylum Driven by Horizontal Gene Transfer.</title>
        <authorList>
            <person name="Ward L.M."/>
            <person name="Hemp J."/>
            <person name="Shih P.M."/>
            <person name="Mcglynn S.E."/>
            <person name="Fischer W."/>
        </authorList>
    </citation>
    <scope>NUCLEOTIDE SEQUENCE [LARGE SCALE GENOMIC DNA]</scope>
    <source>
        <strain evidence="2">CP2_2F</strain>
    </source>
</reference>
<evidence type="ECO:0000313" key="2">
    <source>
        <dbReference type="EMBL" id="PJF31493.1"/>
    </source>
</evidence>
<organism evidence="2 3">
    <name type="scientific">Candidatus Thermofonsia Clade 1 bacterium</name>
    <dbReference type="NCBI Taxonomy" id="2364210"/>
    <lineage>
        <taxon>Bacteria</taxon>
        <taxon>Bacillati</taxon>
        <taxon>Chloroflexota</taxon>
        <taxon>Candidatus Thermofontia</taxon>
        <taxon>Candidatus Thermofonsia Clade 1</taxon>
    </lineage>
</organism>
<sequence length="265" mass="29543">MFSHLFSEASPALSTDLNSYYDAFAEHSHLLFHDWRAAVQRESAVLRRLLRKQRAQSVLDGSASVGLHAIALAMNAVTVTAVCPTQIMLQRAYQNATQFDLQDDITFVRADLPTLSEAITGTFDLALLKGGILANLLTDEAIHAALRNLHGLLRSEGALVLSLPAFDLLLEDRPRFVPRHVHDDLPEGRAILFDLYDWQATEPLSVLHNIFVVTGKDESFVTTRFGALQRALRRTELEDMLHTAGFRLSSAETLGWELQVIAQRT</sequence>
<dbReference type="SUPFAM" id="SSF53335">
    <property type="entry name" value="S-adenosyl-L-methionine-dependent methyltransferases"/>
    <property type="match status" value="1"/>
</dbReference>
<name>A0A2M8P1R9_9CHLR</name>
<feature type="domain" description="Methyltransferase" evidence="1">
    <location>
        <begin position="58"/>
        <end position="157"/>
    </location>
</feature>
<dbReference type="InterPro" id="IPR029063">
    <property type="entry name" value="SAM-dependent_MTases_sf"/>
</dbReference>
<dbReference type="CDD" id="cd02440">
    <property type="entry name" value="AdoMet_MTases"/>
    <property type="match status" value="1"/>
</dbReference>
<proteinExistence type="predicted"/>
<dbReference type="Gene3D" id="3.40.50.150">
    <property type="entry name" value="Vaccinia Virus protein VP39"/>
    <property type="match status" value="1"/>
</dbReference>
<dbReference type="Pfam" id="PF13649">
    <property type="entry name" value="Methyltransf_25"/>
    <property type="match status" value="1"/>
</dbReference>
<dbReference type="InterPro" id="IPR041698">
    <property type="entry name" value="Methyltransf_25"/>
</dbReference>
<evidence type="ECO:0000313" key="3">
    <source>
        <dbReference type="Proteomes" id="UP000228921"/>
    </source>
</evidence>
<protein>
    <recommendedName>
        <fullName evidence="1">Methyltransferase domain-containing protein</fullName>
    </recommendedName>
</protein>
<dbReference type="EMBL" id="PGTK01000003">
    <property type="protein sequence ID" value="PJF31493.1"/>
    <property type="molecule type" value="Genomic_DNA"/>
</dbReference>
<comment type="caution">
    <text evidence="2">The sequence shown here is derived from an EMBL/GenBank/DDBJ whole genome shotgun (WGS) entry which is preliminary data.</text>
</comment>
<gene>
    <name evidence="2" type="ORF">CUN51_03960</name>
</gene>